<dbReference type="Proteomes" id="UP000738325">
    <property type="component" value="Unassembled WGS sequence"/>
</dbReference>
<proteinExistence type="predicted"/>
<organism evidence="2 3">
    <name type="scientific">Dissophora globulifera</name>
    <dbReference type="NCBI Taxonomy" id="979702"/>
    <lineage>
        <taxon>Eukaryota</taxon>
        <taxon>Fungi</taxon>
        <taxon>Fungi incertae sedis</taxon>
        <taxon>Mucoromycota</taxon>
        <taxon>Mortierellomycotina</taxon>
        <taxon>Mortierellomycetes</taxon>
        <taxon>Mortierellales</taxon>
        <taxon>Mortierellaceae</taxon>
        <taxon>Dissophora</taxon>
    </lineage>
</organism>
<accession>A0A9P6UPM2</accession>
<feature type="compositionally biased region" description="Acidic residues" evidence="1">
    <location>
        <begin position="371"/>
        <end position="386"/>
    </location>
</feature>
<feature type="region of interest" description="Disordered" evidence="1">
    <location>
        <begin position="258"/>
        <end position="279"/>
    </location>
</feature>
<gene>
    <name evidence="2" type="ORF">BGZ99_008461</name>
</gene>
<feature type="compositionally biased region" description="Polar residues" evidence="1">
    <location>
        <begin position="11"/>
        <end position="30"/>
    </location>
</feature>
<comment type="caution">
    <text evidence="2">The sequence shown here is derived from an EMBL/GenBank/DDBJ whole genome shotgun (WGS) entry which is preliminary data.</text>
</comment>
<feature type="compositionally biased region" description="Low complexity" evidence="1">
    <location>
        <begin position="58"/>
        <end position="67"/>
    </location>
</feature>
<dbReference type="AlphaFoldDB" id="A0A9P6UPM2"/>
<dbReference type="EMBL" id="JAAAIP010000656">
    <property type="protein sequence ID" value="KAG0313958.1"/>
    <property type="molecule type" value="Genomic_DNA"/>
</dbReference>
<feature type="compositionally biased region" description="Low complexity" evidence="1">
    <location>
        <begin position="261"/>
        <end position="279"/>
    </location>
</feature>
<feature type="compositionally biased region" description="Basic residues" evidence="1">
    <location>
        <begin position="418"/>
        <end position="427"/>
    </location>
</feature>
<feature type="region of interest" description="Disordered" evidence="1">
    <location>
        <begin position="58"/>
        <end position="77"/>
    </location>
</feature>
<sequence>MTSVSVVSSSLQQHQQLASPRPRTNASISSPAKRKDRYTFGFLELDYQQPYSFFSLPPSPSTTLKSEPIPPPVASPRSSPVLISTSLPVMHLPQCDADTDSTDVGVAAAASDPLSETLPLVQPLTPTPTDVDTATVISALAASSNSNTNDTAPYNFSLPHQEITLPSWANSRPTSQCSSISSAVSVTSSLNHRSMHRIKPAAYTSTPASLFTVATRSRTASCSSPSTEASLEYEEKLAPSFSAFLSSRPVPSRIALRQGASNNNNNSSSNTNTPSMSSVYAATSPSLSTYTLSLTTSVLTTSSATSLSLCSSSLSHLAQDDGNSHNSSSETPQRRPHRRLSYDSAKKLDVAVKPSFWKGLAKRRNEKEEKEEKEDEEEYHDSEEEYTIGATTLNDHDNEYASIDCDKRPPKSGDQEKKIKKNKKRRPTLSIFNFMRK</sequence>
<name>A0A9P6UPM2_9FUNG</name>
<evidence type="ECO:0000313" key="2">
    <source>
        <dbReference type="EMBL" id="KAG0313958.1"/>
    </source>
</evidence>
<protein>
    <submittedName>
        <fullName evidence="2">Uncharacterized protein</fullName>
    </submittedName>
</protein>
<evidence type="ECO:0000256" key="1">
    <source>
        <dbReference type="SAM" id="MobiDB-lite"/>
    </source>
</evidence>
<feature type="region of interest" description="Disordered" evidence="1">
    <location>
        <begin position="316"/>
        <end position="345"/>
    </location>
</feature>
<feature type="compositionally biased region" description="Low complexity" evidence="1">
    <location>
        <begin position="1"/>
        <end position="10"/>
    </location>
</feature>
<keyword evidence="3" id="KW-1185">Reference proteome</keyword>
<feature type="compositionally biased region" description="Basic and acidic residues" evidence="1">
    <location>
        <begin position="394"/>
        <end position="417"/>
    </location>
</feature>
<feature type="region of interest" description="Disordered" evidence="1">
    <location>
        <begin position="362"/>
        <end position="437"/>
    </location>
</feature>
<evidence type="ECO:0000313" key="3">
    <source>
        <dbReference type="Proteomes" id="UP000738325"/>
    </source>
</evidence>
<feature type="region of interest" description="Disordered" evidence="1">
    <location>
        <begin position="1"/>
        <end position="32"/>
    </location>
</feature>
<reference evidence="2" key="1">
    <citation type="journal article" date="2020" name="Fungal Divers.">
        <title>Resolving the Mortierellaceae phylogeny through synthesis of multi-gene phylogenetics and phylogenomics.</title>
        <authorList>
            <person name="Vandepol N."/>
            <person name="Liber J."/>
            <person name="Desiro A."/>
            <person name="Na H."/>
            <person name="Kennedy M."/>
            <person name="Barry K."/>
            <person name="Grigoriev I.V."/>
            <person name="Miller A.N."/>
            <person name="O'Donnell K."/>
            <person name="Stajich J.E."/>
            <person name="Bonito G."/>
        </authorList>
    </citation>
    <scope>NUCLEOTIDE SEQUENCE</scope>
    <source>
        <strain evidence="2">REB-010B</strain>
    </source>
</reference>